<proteinExistence type="predicted"/>
<protein>
    <submittedName>
        <fullName evidence="1">Uncharacterized protein</fullName>
    </submittedName>
</protein>
<comment type="caution">
    <text evidence="1">The sequence shown here is derived from an EMBL/GenBank/DDBJ whole genome shotgun (WGS) entry which is preliminary data.</text>
</comment>
<sequence>MLGDCQETNFICRMLQSVECFACHQLSKPLTEQVRTERNYLKNLSERRRLSCVSISKLIKYPIENLDTIIADKIHGSRDQAHHLNSLEREISLGCASTSARAMNNFVTSMRNRYMEQQSAEQYLRNADSQGGRKVLTRTVLVRPDIGQLCSSKPKVWFSHPSNS</sequence>
<gene>
    <name evidence="1" type="primary">Acey_s0002.g1084</name>
    <name evidence="1" type="ORF">Y032_0002g1084</name>
</gene>
<dbReference type="Proteomes" id="UP000024635">
    <property type="component" value="Unassembled WGS sequence"/>
</dbReference>
<dbReference type="EMBL" id="JARK01001338">
    <property type="protein sequence ID" value="EYC32758.1"/>
    <property type="molecule type" value="Genomic_DNA"/>
</dbReference>
<dbReference type="AlphaFoldDB" id="A0A016W160"/>
<name>A0A016W160_9BILA</name>
<reference evidence="2" key="1">
    <citation type="journal article" date="2015" name="Nat. Genet.">
        <title>The genome and transcriptome of the zoonotic hookworm Ancylostoma ceylanicum identify infection-specific gene families.</title>
        <authorList>
            <person name="Schwarz E.M."/>
            <person name="Hu Y."/>
            <person name="Antoshechkin I."/>
            <person name="Miller M.M."/>
            <person name="Sternberg P.W."/>
            <person name="Aroian R.V."/>
        </authorList>
    </citation>
    <scope>NUCLEOTIDE SEQUENCE</scope>
    <source>
        <strain evidence="2">HY135</strain>
    </source>
</reference>
<evidence type="ECO:0000313" key="2">
    <source>
        <dbReference type="Proteomes" id="UP000024635"/>
    </source>
</evidence>
<keyword evidence="2" id="KW-1185">Reference proteome</keyword>
<accession>A0A016W160</accession>
<organism evidence="1 2">
    <name type="scientific">Ancylostoma ceylanicum</name>
    <dbReference type="NCBI Taxonomy" id="53326"/>
    <lineage>
        <taxon>Eukaryota</taxon>
        <taxon>Metazoa</taxon>
        <taxon>Ecdysozoa</taxon>
        <taxon>Nematoda</taxon>
        <taxon>Chromadorea</taxon>
        <taxon>Rhabditida</taxon>
        <taxon>Rhabditina</taxon>
        <taxon>Rhabditomorpha</taxon>
        <taxon>Strongyloidea</taxon>
        <taxon>Ancylostomatidae</taxon>
        <taxon>Ancylostomatinae</taxon>
        <taxon>Ancylostoma</taxon>
    </lineage>
</organism>
<evidence type="ECO:0000313" key="1">
    <source>
        <dbReference type="EMBL" id="EYC32758.1"/>
    </source>
</evidence>